<evidence type="ECO:0000256" key="4">
    <source>
        <dbReference type="PROSITE-ProRule" id="PRU00335"/>
    </source>
</evidence>
<evidence type="ECO:0000256" key="2">
    <source>
        <dbReference type="ARBA" id="ARBA00023125"/>
    </source>
</evidence>
<keyword evidence="2 4" id="KW-0238">DNA-binding</keyword>
<dbReference type="SUPFAM" id="SSF46689">
    <property type="entry name" value="Homeodomain-like"/>
    <property type="match status" value="1"/>
</dbReference>
<keyword evidence="1" id="KW-0805">Transcription regulation</keyword>
<proteinExistence type="predicted"/>
<dbReference type="InterPro" id="IPR041478">
    <property type="entry name" value="TetR_C_27"/>
</dbReference>
<dbReference type="PANTHER" id="PTHR30055:SF234">
    <property type="entry name" value="HTH-TYPE TRANSCRIPTIONAL REGULATOR BETI"/>
    <property type="match status" value="1"/>
</dbReference>
<dbReference type="EMBL" id="CP001706">
    <property type="protein sequence ID" value="ACV10076.1"/>
    <property type="molecule type" value="Genomic_DNA"/>
</dbReference>
<dbReference type="GO" id="GO:0003700">
    <property type="term" value="F:DNA-binding transcription factor activity"/>
    <property type="evidence" value="ECO:0007669"/>
    <property type="project" value="TreeGrafter"/>
</dbReference>
<organism evidence="6 7">
    <name type="scientific">Jonesia denitrificans (strain ATCC 14870 / DSM 20603 / BCRC 15368 / CIP 55.134 / JCM 11481 / NBRC 15587 / NCTC 10816 / Prevot 55134)</name>
    <name type="common">Listeria denitrificans</name>
    <dbReference type="NCBI Taxonomy" id="471856"/>
    <lineage>
        <taxon>Bacteria</taxon>
        <taxon>Bacillati</taxon>
        <taxon>Actinomycetota</taxon>
        <taxon>Actinomycetes</taxon>
        <taxon>Micrococcales</taxon>
        <taxon>Jonesiaceae</taxon>
        <taxon>Jonesia</taxon>
    </lineage>
</organism>
<dbReference type="AlphaFoldDB" id="C7R328"/>
<protein>
    <submittedName>
        <fullName evidence="6">Transcriptional regulator, TetR family</fullName>
    </submittedName>
</protein>
<dbReference type="PANTHER" id="PTHR30055">
    <property type="entry name" value="HTH-TYPE TRANSCRIPTIONAL REGULATOR RUTR"/>
    <property type="match status" value="1"/>
</dbReference>
<dbReference type="STRING" id="471856.Jden_2444"/>
<dbReference type="Proteomes" id="UP000000628">
    <property type="component" value="Chromosome"/>
</dbReference>
<evidence type="ECO:0000313" key="6">
    <source>
        <dbReference type="EMBL" id="ACV10076.1"/>
    </source>
</evidence>
<dbReference type="InterPro" id="IPR001647">
    <property type="entry name" value="HTH_TetR"/>
</dbReference>
<dbReference type="InterPro" id="IPR050109">
    <property type="entry name" value="HTH-type_TetR-like_transc_reg"/>
</dbReference>
<dbReference type="GO" id="GO:0000976">
    <property type="term" value="F:transcription cis-regulatory region binding"/>
    <property type="evidence" value="ECO:0007669"/>
    <property type="project" value="TreeGrafter"/>
</dbReference>
<evidence type="ECO:0000256" key="3">
    <source>
        <dbReference type="ARBA" id="ARBA00023163"/>
    </source>
</evidence>
<reference evidence="6 7" key="1">
    <citation type="journal article" date="2009" name="Stand. Genomic Sci.">
        <title>Complete genome sequence of Jonesia denitrificans type strain (Prevot 55134).</title>
        <authorList>
            <person name="Pukall R."/>
            <person name="Gehrich-Schroter G."/>
            <person name="Lapidus A."/>
            <person name="Nolan M."/>
            <person name="Glavina Del Rio T."/>
            <person name="Lucas S."/>
            <person name="Chen F."/>
            <person name="Tice H."/>
            <person name="Pitluck S."/>
            <person name="Cheng J.F."/>
            <person name="Copeland A."/>
            <person name="Saunders E."/>
            <person name="Brettin T."/>
            <person name="Detter J.C."/>
            <person name="Bruce D."/>
            <person name="Goodwin L."/>
            <person name="Pati A."/>
            <person name="Ivanova N."/>
            <person name="Mavromatis K."/>
            <person name="Ovchinnikova G."/>
            <person name="Chen A."/>
            <person name="Palaniappan K."/>
            <person name="Land M."/>
            <person name="Hauser L."/>
            <person name="Chang Y.J."/>
            <person name="Jeffries C.D."/>
            <person name="Chain P."/>
            <person name="Goker M."/>
            <person name="Bristow J."/>
            <person name="Eisen J.A."/>
            <person name="Markowitz V."/>
            <person name="Hugenholtz P."/>
            <person name="Kyrpides N.C."/>
            <person name="Klenk H.P."/>
            <person name="Han C."/>
        </authorList>
    </citation>
    <scope>NUCLEOTIDE SEQUENCE [LARGE SCALE GENOMIC DNA]</scope>
    <source>
        <strain evidence="7">ATCC 14870 / DSM 20603 / BCRC 15368 / CIP 55.134 / JCM 11481 / NBRC 15587 / NCTC 10816 / Prevot 55134</strain>
    </source>
</reference>
<dbReference type="eggNOG" id="COG1309">
    <property type="taxonomic scope" value="Bacteria"/>
</dbReference>
<dbReference type="KEGG" id="jde:Jden_2444"/>
<dbReference type="PROSITE" id="PS50977">
    <property type="entry name" value="HTH_TETR_2"/>
    <property type="match status" value="1"/>
</dbReference>
<dbReference type="InterPro" id="IPR036271">
    <property type="entry name" value="Tet_transcr_reg_TetR-rel_C_sf"/>
</dbReference>
<dbReference type="Pfam" id="PF17935">
    <property type="entry name" value="TetR_C_27"/>
    <property type="match status" value="1"/>
</dbReference>
<feature type="DNA-binding region" description="H-T-H motif" evidence="4">
    <location>
        <begin position="37"/>
        <end position="56"/>
    </location>
</feature>
<sequence length="211" mass="23591">MPKIIGGSLHEHREQTRQRLFTALATLMEERGFDAISFAEIANAAGVGRTAVYNHFADKEALLLGYIQHETTSYVDNLQRSIRDIRNPVDRLRAYIQAQARLNRVFHVTPGVELRSVLSRGAAQRLREHVIIIENTLRDIINSGIELGEFPEQDVDTTVTLVNSCLSGRLFPEEQPARDKVIAATELFVLRAVGARVPAPSGFPKRPPNWG</sequence>
<dbReference type="Gene3D" id="1.10.357.10">
    <property type="entry name" value="Tetracycline Repressor, domain 2"/>
    <property type="match status" value="1"/>
</dbReference>
<accession>C7R328</accession>
<evidence type="ECO:0000259" key="5">
    <source>
        <dbReference type="PROSITE" id="PS50977"/>
    </source>
</evidence>
<dbReference type="PRINTS" id="PR00455">
    <property type="entry name" value="HTHTETR"/>
</dbReference>
<dbReference type="InterPro" id="IPR009057">
    <property type="entry name" value="Homeodomain-like_sf"/>
</dbReference>
<feature type="domain" description="HTH tetR-type" evidence="5">
    <location>
        <begin position="14"/>
        <end position="74"/>
    </location>
</feature>
<dbReference type="OrthoDB" id="4709704at2"/>
<dbReference type="HOGENOM" id="CLU_083240_0_0_11"/>
<evidence type="ECO:0000313" key="7">
    <source>
        <dbReference type="Proteomes" id="UP000000628"/>
    </source>
</evidence>
<evidence type="ECO:0000256" key="1">
    <source>
        <dbReference type="ARBA" id="ARBA00023015"/>
    </source>
</evidence>
<dbReference type="RefSeq" id="WP_015772687.1">
    <property type="nucleotide sequence ID" value="NC_013174.1"/>
</dbReference>
<keyword evidence="7" id="KW-1185">Reference proteome</keyword>
<dbReference type="SUPFAM" id="SSF48498">
    <property type="entry name" value="Tetracyclin repressor-like, C-terminal domain"/>
    <property type="match status" value="1"/>
</dbReference>
<name>C7R328_JONDD</name>
<dbReference type="Pfam" id="PF00440">
    <property type="entry name" value="TetR_N"/>
    <property type="match status" value="1"/>
</dbReference>
<gene>
    <name evidence="6" type="ordered locus">Jden_2444</name>
</gene>
<keyword evidence="3" id="KW-0804">Transcription</keyword>